<dbReference type="Proteomes" id="UP000285060">
    <property type="component" value="Unassembled WGS sequence"/>
</dbReference>
<feature type="domain" description="EF-hand" evidence="2">
    <location>
        <begin position="29"/>
        <end position="64"/>
    </location>
</feature>
<dbReference type="VEuPathDB" id="FungiDB:H310_03448"/>
<dbReference type="InterPro" id="IPR002048">
    <property type="entry name" value="EF_hand_dom"/>
</dbReference>
<organism evidence="3 4">
    <name type="scientific">Aphanomyces invadans</name>
    <dbReference type="NCBI Taxonomy" id="157072"/>
    <lineage>
        <taxon>Eukaryota</taxon>
        <taxon>Sar</taxon>
        <taxon>Stramenopiles</taxon>
        <taxon>Oomycota</taxon>
        <taxon>Saprolegniomycetes</taxon>
        <taxon>Saprolegniales</taxon>
        <taxon>Verrucalvaceae</taxon>
        <taxon>Aphanomyces</taxon>
    </lineage>
</organism>
<keyword evidence="1" id="KW-0106">Calcium</keyword>
<evidence type="ECO:0000313" key="4">
    <source>
        <dbReference type="Proteomes" id="UP000285060"/>
    </source>
</evidence>
<dbReference type="InterPro" id="IPR011992">
    <property type="entry name" value="EF-hand-dom_pair"/>
</dbReference>
<comment type="caution">
    <text evidence="3">The sequence shown here is derived from an EMBL/GenBank/DDBJ whole genome shotgun (WGS) entry which is preliminary data.</text>
</comment>
<accession>A0A3R7A648</accession>
<keyword evidence="4" id="KW-1185">Reference proteome</keyword>
<protein>
    <recommendedName>
        <fullName evidence="2">EF-hand domain-containing protein</fullName>
    </recommendedName>
</protein>
<reference evidence="3 4" key="1">
    <citation type="submission" date="2018-08" db="EMBL/GenBank/DDBJ databases">
        <title>Aphanomyces genome sequencing and annotation.</title>
        <authorList>
            <person name="Minardi D."/>
            <person name="Oidtmann B."/>
            <person name="Van Der Giezen M."/>
            <person name="Studholme D.J."/>
        </authorList>
    </citation>
    <scope>NUCLEOTIDE SEQUENCE [LARGE SCALE GENOMIC DNA]</scope>
    <source>
        <strain evidence="3 4">NJM0002</strain>
    </source>
</reference>
<dbReference type="SUPFAM" id="SSF47473">
    <property type="entry name" value="EF-hand"/>
    <property type="match status" value="1"/>
</dbReference>
<dbReference type="InterPro" id="IPR018247">
    <property type="entry name" value="EF_Hand_1_Ca_BS"/>
</dbReference>
<evidence type="ECO:0000259" key="2">
    <source>
        <dbReference type="PROSITE" id="PS50222"/>
    </source>
</evidence>
<sequence>MFKKYDRDKSGGIDMAEFKVLLQDLNFDIPDGKAVVYFRKCDVAQKGYITFDEFRVALFTCDPSNPARTGGFCPGKALTPKDIFTMFDADDSGEIGRDEFERTPFRRFVDTSIVGARLGVLKFLSIKMPLDKMESIFSQHENLRNIPHNKLLPKSVLAKKLEGILDKEDAQEQYTIDEAKWNIQWEQIRSDRDQLVR</sequence>
<evidence type="ECO:0000256" key="1">
    <source>
        <dbReference type="ARBA" id="ARBA00022837"/>
    </source>
</evidence>
<dbReference type="EMBL" id="QUSY01000823">
    <property type="protein sequence ID" value="RHY27178.1"/>
    <property type="molecule type" value="Genomic_DNA"/>
</dbReference>
<feature type="domain" description="EF-hand" evidence="2">
    <location>
        <begin position="1"/>
        <end position="28"/>
    </location>
</feature>
<dbReference type="PROSITE" id="PS00018">
    <property type="entry name" value="EF_HAND_1"/>
    <property type="match status" value="1"/>
</dbReference>
<dbReference type="GO" id="GO:0005509">
    <property type="term" value="F:calcium ion binding"/>
    <property type="evidence" value="ECO:0007669"/>
    <property type="project" value="InterPro"/>
</dbReference>
<evidence type="ECO:0000313" key="3">
    <source>
        <dbReference type="EMBL" id="RHY27178.1"/>
    </source>
</evidence>
<name>A0A3R7A648_9STRA</name>
<dbReference type="Gene3D" id="1.10.238.10">
    <property type="entry name" value="EF-hand"/>
    <property type="match status" value="1"/>
</dbReference>
<dbReference type="AlphaFoldDB" id="A0A3R7A648"/>
<dbReference type="PROSITE" id="PS50222">
    <property type="entry name" value="EF_HAND_2"/>
    <property type="match status" value="2"/>
</dbReference>
<dbReference type="Pfam" id="PF13499">
    <property type="entry name" value="EF-hand_7"/>
    <property type="match status" value="1"/>
</dbReference>
<proteinExistence type="predicted"/>
<dbReference type="Pfam" id="PF13202">
    <property type="entry name" value="EF-hand_5"/>
    <property type="match status" value="1"/>
</dbReference>
<gene>
    <name evidence="3" type="ORF">DYB32_007570</name>
</gene>
<dbReference type="SMART" id="SM00054">
    <property type="entry name" value="EFh"/>
    <property type="match status" value="3"/>
</dbReference>
<feature type="non-terminal residue" evidence="3">
    <location>
        <position position="197"/>
    </location>
</feature>